<protein>
    <submittedName>
        <fullName evidence="2">Uncharacterized protein</fullName>
    </submittedName>
</protein>
<dbReference type="Proteomes" id="UP000295264">
    <property type="component" value="Unassembled WGS sequence"/>
</dbReference>
<dbReference type="AlphaFoldDB" id="A0A484H1D2"/>
<feature type="non-terminal residue" evidence="2">
    <location>
        <position position="1"/>
    </location>
</feature>
<name>A0A484H1D2_SOUCH</name>
<feature type="compositionally biased region" description="Basic and acidic residues" evidence="1">
    <location>
        <begin position="1"/>
        <end position="18"/>
    </location>
</feature>
<feature type="region of interest" description="Disordered" evidence="1">
    <location>
        <begin position="1"/>
        <end position="26"/>
    </location>
</feature>
<evidence type="ECO:0000256" key="1">
    <source>
        <dbReference type="SAM" id="MobiDB-lite"/>
    </source>
</evidence>
<dbReference type="EMBL" id="QWLN02000835">
    <property type="protein sequence ID" value="TEA41934.1"/>
    <property type="molecule type" value="Genomic_DNA"/>
</dbReference>
<organism evidence="2 3">
    <name type="scientific">Sousa chinensis</name>
    <name type="common">Indo-pacific humpbacked dolphin</name>
    <name type="synonym">Steno chinensis</name>
    <dbReference type="NCBI Taxonomy" id="103600"/>
    <lineage>
        <taxon>Eukaryota</taxon>
        <taxon>Metazoa</taxon>
        <taxon>Chordata</taxon>
        <taxon>Craniata</taxon>
        <taxon>Vertebrata</taxon>
        <taxon>Euteleostomi</taxon>
        <taxon>Mammalia</taxon>
        <taxon>Eutheria</taxon>
        <taxon>Laurasiatheria</taxon>
        <taxon>Artiodactyla</taxon>
        <taxon>Whippomorpha</taxon>
        <taxon>Cetacea</taxon>
        <taxon>Odontoceti</taxon>
        <taxon>Delphinidae</taxon>
        <taxon>Sousa</taxon>
    </lineage>
</organism>
<comment type="caution">
    <text evidence="2">The sequence shown here is derived from an EMBL/GenBank/DDBJ whole genome shotgun (WGS) entry which is preliminary data.</text>
</comment>
<keyword evidence="3" id="KW-1185">Reference proteome</keyword>
<gene>
    <name evidence="2" type="ORF">DBR06_SOUSAS26810027</name>
</gene>
<proteinExistence type="predicted"/>
<evidence type="ECO:0000313" key="2">
    <source>
        <dbReference type="EMBL" id="TEA41934.1"/>
    </source>
</evidence>
<feature type="non-terminal residue" evidence="2">
    <location>
        <position position="61"/>
    </location>
</feature>
<reference evidence="2 3" key="1">
    <citation type="journal article" date="2018" name="Genomics">
        <title>Molecular footprints of inshore aquatic adaptation in Indo-Pacific humpback dolphin (Sousa chinensis).</title>
        <authorList>
            <person name="Ming Y."/>
            <person name="Jian J."/>
            <person name="Yu F."/>
            <person name="Yu X."/>
            <person name="Wang J."/>
            <person name="Liu W."/>
        </authorList>
    </citation>
    <scope>NUCLEOTIDE SEQUENCE [LARGE SCALE GENOMIC DNA]</scope>
    <source>
        <strain evidence="2">MY-2018</strain>
        <tissue evidence="2">Skin</tissue>
    </source>
</reference>
<accession>A0A484H1D2</accession>
<evidence type="ECO:0000313" key="3">
    <source>
        <dbReference type="Proteomes" id="UP000295264"/>
    </source>
</evidence>
<sequence length="61" mass="6887">SLISKLEQEDKVMTEERATPPATCPDLEVLPKAKGLTSKQHVFRKEQSKGIKIVRVLIFHS</sequence>